<evidence type="ECO:0000313" key="1">
    <source>
        <dbReference type="EMBL" id="CAG8740854.1"/>
    </source>
</evidence>
<evidence type="ECO:0000313" key="2">
    <source>
        <dbReference type="Proteomes" id="UP000789702"/>
    </source>
</evidence>
<dbReference type="EMBL" id="CAJVPU010041179">
    <property type="protein sequence ID" value="CAG8740854.1"/>
    <property type="molecule type" value="Genomic_DNA"/>
</dbReference>
<comment type="caution">
    <text evidence="1">The sequence shown here is derived from an EMBL/GenBank/DDBJ whole genome shotgun (WGS) entry which is preliminary data.</text>
</comment>
<sequence length="84" mass="9359">MISNHKKANHPKKACKQNTNQTFAQPSIESTTDMLSAYLIYPSSSTMTYLSAEEVNAMLDSFDTQQIKLSNAVILEDFTNLPSL</sequence>
<protein>
    <submittedName>
        <fullName evidence="1">15546_t:CDS:1</fullName>
    </submittedName>
</protein>
<feature type="non-terminal residue" evidence="1">
    <location>
        <position position="84"/>
    </location>
</feature>
<accession>A0ACA9Q8X4</accession>
<name>A0ACA9Q8X4_9GLOM</name>
<organism evidence="1 2">
    <name type="scientific">Dentiscutata heterogama</name>
    <dbReference type="NCBI Taxonomy" id="1316150"/>
    <lineage>
        <taxon>Eukaryota</taxon>
        <taxon>Fungi</taxon>
        <taxon>Fungi incertae sedis</taxon>
        <taxon>Mucoromycota</taxon>
        <taxon>Glomeromycotina</taxon>
        <taxon>Glomeromycetes</taxon>
        <taxon>Diversisporales</taxon>
        <taxon>Gigasporaceae</taxon>
        <taxon>Dentiscutata</taxon>
    </lineage>
</organism>
<reference evidence="1" key="1">
    <citation type="submission" date="2021-06" db="EMBL/GenBank/DDBJ databases">
        <authorList>
            <person name="Kallberg Y."/>
            <person name="Tangrot J."/>
            <person name="Rosling A."/>
        </authorList>
    </citation>
    <scope>NUCLEOTIDE SEQUENCE</scope>
    <source>
        <strain evidence="1">IL203A</strain>
    </source>
</reference>
<keyword evidence="2" id="KW-1185">Reference proteome</keyword>
<dbReference type="Proteomes" id="UP000789702">
    <property type="component" value="Unassembled WGS sequence"/>
</dbReference>
<gene>
    <name evidence="1" type="ORF">DHETER_LOCUS14034</name>
</gene>
<proteinExistence type="predicted"/>